<accession>A0A0D9Y7U1</accession>
<evidence type="ECO:0000313" key="1">
    <source>
        <dbReference type="EnsemblPlants" id="OGLUM01G15770.2"/>
    </source>
</evidence>
<evidence type="ECO:0000313" key="2">
    <source>
        <dbReference type="Proteomes" id="UP000026961"/>
    </source>
</evidence>
<protein>
    <submittedName>
        <fullName evidence="1">Uncharacterized protein</fullName>
    </submittedName>
</protein>
<reference evidence="1" key="1">
    <citation type="submission" date="2013-08" db="EMBL/GenBank/DDBJ databases">
        <title>Oryza genome evolution.</title>
        <authorList>
            <person name="Wing R.A."/>
            <person name="Panaud O."/>
            <person name="Oliveira A.C."/>
        </authorList>
    </citation>
    <scope>NUCLEOTIDE SEQUENCE</scope>
</reference>
<dbReference type="Proteomes" id="UP000026961">
    <property type="component" value="Chromosome 1"/>
</dbReference>
<sequence length="74" mass="7582">MANSLAAGKPVSTKGVHVLEQAPLDDLANLSAKTLSSSKEGHGPWRSGASACTGGYLATVDKTEVTVELVTQDN</sequence>
<dbReference type="Gramene" id="OGLUM01G15770.2">
    <property type="protein sequence ID" value="OGLUM01G15770.2"/>
    <property type="gene ID" value="OGLUM01G15770"/>
</dbReference>
<keyword evidence="2" id="KW-1185">Reference proteome</keyword>
<reference evidence="1" key="3">
    <citation type="submission" date="2018-05" db="EMBL/GenBank/DDBJ databases">
        <title>OgluRS3 (Oryza glumaepatula Reference Sequence Version 3).</title>
        <authorList>
            <person name="Zhang J."/>
            <person name="Kudrna D."/>
            <person name="Lee S."/>
            <person name="Talag J."/>
            <person name="Welchert J."/>
            <person name="Wing R.A."/>
        </authorList>
    </citation>
    <scope>NUCLEOTIDE SEQUENCE [LARGE SCALE GENOMIC DNA]</scope>
</reference>
<name>A0A0D9Y7U1_9ORYZ</name>
<reference evidence="1" key="2">
    <citation type="submission" date="2015-04" db="UniProtKB">
        <authorList>
            <consortium name="EnsemblPlants"/>
        </authorList>
    </citation>
    <scope>IDENTIFICATION</scope>
</reference>
<organism evidence="1">
    <name type="scientific">Oryza glumipatula</name>
    <dbReference type="NCBI Taxonomy" id="40148"/>
    <lineage>
        <taxon>Eukaryota</taxon>
        <taxon>Viridiplantae</taxon>
        <taxon>Streptophyta</taxon>
        <taxon>Embryophyta</taxon>
        <taxon>Tracheophyta</taxon>
        <taxon>Spermatophyta</taxon>
        <taxon>Magnoliopsida</taxon>
        <taxon>Liliopsida</taxon>
        <taxon>Poales</taxon>
        <taxon>Poaceae</taxon>
        <taxon>BOP clade</taxon>
        <taxon>Oryzoideae</taxon>
        <taxon>Oryzeae</taxon>
        <taxon>Oryzinae</taxon>
        <taxon>Oryza</taxon>
    </lineage>
</organism>
<dbReference type="HOGENOM" id="CLU_2691730_0_0_1"/>
<dbReference type="EnsemblPlants" id="OGLUM01G15770.2">
    <property type="protein sequence ID" value="OGLUM01G15770.2"/>
    <property type="gene ID" value="OGLUM01G15770"/>
</dbReference>
<proteinExistence type="predicted"/>
<dbReference type="AlphaFoldDB" id="A0A0D9Y7U1"/>